<evidence type="ECO:0000256" key="2">
    <source>
        <dbReference type="ARBA" id="ARBA00022475"/>
    </source>
</evidence>
<dbReference type="InterPro" id="IPR025857">
    <property type="entry name" value="MacB_PCD"/>
</dbReference>
<dbReference type="InterPro" id="IPR051447">
    <property type="entry name" value="Lipoprotein-release_system"/>
</dbReference>
<evidence type="ECO:0000259" key="7">
    <source>
        <dbReference type="Pfam" id="PF02687"/>
    </source>
</evidence>
<reference evidence="9" key="1">
    <citation type="submission" date="2022-09" db="EMBL/GenBank/DDBJ databases">
        <title>Actin cytoskeleton and complex cell architecture in an #Asgard archaeon.</title>
        <authorList>
            <person name="Ponce Toledo R.I."/>
            <person name="Schleper C."/>
            <person name="Rodrigues Oliveira T."/>
            <person name="Wollweber F."/>
            <person name="Xu J."/>
            <person name="Rittmann S."/>
            <person name="Klingl A."/>
            <person name="Pilhofer M."/>
        </authorList>
    </citation>
    <scope>NUCLEOTIDE SEQUENCE</scope>
    <source>
        <strain evidence="9">B-35</strain>
    </source>
</reference>
<dbReference type="Pfam" id="PF02687">
    <property type="entry name" value="FtsX"/>
    <property type="match status" value="1"/>
</dbReference>
<evidence type="ECO:0000259" key="8">
    <source>
        <dbReference type="Pfam" id="PF12704"/>
    </source>
</evidence>
<feature type="transmembrane region" description="Helical" evidence="6">
    <location>
        <begin position="310"/>
        <end position="339"/>
    </location>
</feature>
<dbReference type="Proteomes" id="UP001208689">
    <property type="component" value="Chromosome"/>
</dbReference>
<evidence type="ECO:0000313" key="9">
    <source>
        <dbReference type="EMBL" id="UYP44479.1"/>
    </source>
</evidence>
<accession>A0ABY6HPJ1</accession>
<comment type="subcellular location">
    <subcellularLocation>
        <location evidence="1">Cell membrane</location>
        <topology evidence="1">Multi-pass membrane protein</topology>
    </subcellularLocation>
</comment>
<dbReference type="PANTHER" id="PTHR30489:SF0">
    <property type="entry name" value="LIPOPROTEIN-RELEASING SYSTEM TRANSMEMBRANE PROTEIN LOLE"/>
    <property type="match status" value="1"/>
</dbReference>
<feature type="transmembrane region" description="Helical" evidence="6">
    <location>
        <begin position="266"/>
        <end position="289"/>
    </location>
</feature>
<feature type="transmembrane region" description="Helical" evidence="6">
    <location>
        <begin position="359"/>
        <end position="377"/>
    </location>
</feature>
<keyword evidence="5 6" id="KW-0472">Membrane</keyword>
<dbReference type="Pfam" id="PF12704">
    <property type="entry name" value="MacB_PCD"/>
    <property type="match status" value="1"/>
</dbReference>
<feature type="domain" description="ABC3 transporter permease C-terminal" evidence="7">
    <location>
        <begin position="267"/>
        <end position="386"/>
    </location>
</feature>
<dbReference type="InterPro" id="IPR003838">
    <property type="entry name" value="ABC3_permease_C"/>
</dbReference>
<evidence type="ECO:0000256" key="5">
    <source>
        <dbReference type="ARBA" id="ARBA00023136"/>
    </source>
</evidence>
<evidence type="ECO:0008006" key="11">
    <source>
        <dbReference type="Google" id="ProtNLM"/>
    </source>
</evidence>
<feature type="transmembrane region" description="Helical" evidence="6">
    <location>
        <begin position="20"/>
        <end position="39"/>
    </location>
</feature>
<evidence type="ECO:0000256" key="6">
    <source>
        <dbReference type="SAM" id="Phobius"/>
    </source>
</evidence>
<evidence type="ECO:0000256" key="1">
    <source>
        <dbReference type="ARBA" id="ARBA00004651"/>
    </source>
</evidence>
<dbReference type="EMBL" id="CP104013">
    <property type="protein sequence ID" value="UYP44479.1"/>
    <property type="molecule type" value="Genomic_DNA"/>
</dbReference>
<feature type="domain" description="MacB-like periplasmic core" evidence="8">
    <location>
        <begin position="18"/>
        <end position="234"/>
    </location>
</feature>
<evidence type="ECO:0000313" key="10">
    <source>
        <dbReference type="Proteomes" id="UP001208689"/>
    </source>
</evidence>
<name>A0ABY6HPJ1_9ARCH</name>
<proteinExistence type="predicted"/>
<keyword evidence="4 6" id="KW-1133">Transmembrane helix</keyword>
<sequence>MFAFKIARRFLTSNKSQTFFIILGIAIGVSVQVFVGSLIQGLQVGLVNRTVGAQPQIVITSEAENGLISDWETISQTSIQNIDGINRIITAVDSGAFIMGINSESIEEPTPILLRGFDLESADGIYNYYDKTNFAGNKPTKDNEVIIGINLQENLGIEQGQNITIQENPNPILDKFNLTVVGFFDLGVASLNELWIITQNTTVSQIFGYGNNVTSINIQIEDFFEADIIADEIDGLIDNSDIIISNWKAENQQLLDGLNGQTASSIMIQVFVIVSVVIGIGSVLAITVLQKSKQIGILKAMGVTDGTAALIFLFEGLLLGIGGAILGVSLGLGLGFAFTTFALDSTGKPIIDLVIDPKFMILSTFIAIIASMVSALIPAKKSTSLSIIEVIRNG</sequence>
<evidence type="ECO:0000256" key="3">
    <source>
        <dbReference type="ARBA" id="ARBA00022692"/>
    </source>
</evidence>
<keyword evidence="3 6" id="KW-0812">Transmembrane</keyword>
<keyword evidence="2" id="KW-1003">Cell membrane</keyword>
<protein>
    <recommendedName>
        <fullName evidence="11">ABC transporter permease</fullName>
    </recommendedName>
</protein>
<organism evidence="9 10">
    <name type="scientific">Candidatus Lokiarchaeum ossiferum</name>
    <dbReference type="NCBI Taxonomy" id="2951803"/>
    <lineage>
        <taxon>Archaea</taxon>
        <taxon>Promethearchaeati</taxon>
        <taxon>Promethearchaeota</taxon>
        <taxon>Promethearchaeia</taxon>
        <taxon>Promethearchaeales</taxon>
        <taxon>Promethearchaeaceae</taxon>
        <taxon>Candidatus Lokiarchaeum</taxon>
    </lineage>
</organism>
<dbReference type="PANTHER" id="PTHR30489">
    <property type="entry name" value="LIPOPROTEIN-RELEASING SYSTEM TRANSMEMBRANE PROTEIN LOLE"/>
    <property type="match status" value="1"/>
</dbReference>
<gene>
    <name evidence="9" type="ORF">NEF87_000764</name>
</gene>
<evidence type="ECO:0000256" key="4">
    <source>
        <dbReference type="ARBA" id="ARBA00022989"/>
    </source>
</evidence>
<keyword evidence="10" id="KW-1185">Reference proteome</keyword>